<dbReference type="AlphaFoldDB" id="A0AA45R4B6"/>
<reference evidence="2" key="1">
    <citation type="submission" date="2021-04" db="EMBL/GenBank/DDBJ databases">
        <title>Genomic sequence of Actinosynnema pretiosum subsp. pretiosum ATCC 31280 (C-14919).</title>
        <authorList>
            <person name="Bai L."/>
            <person name="Wang X."/>
            <person name="Xiao Y."/>
        </authorList>
    </citation>
    <scope>NUCLEOTIDE SEQUENCE</scope>
    <source>
        <strain evidence="2">ATCC 31280</strain>
    </source>
</reference>
<feature type="compositionally biased region" description="Basic and acidic residues" evidence="1">
    <location>
        <begin position="1"/>
        <end position="20"/>
    </location>
</feature>
<feature type="compositionally biased region" description="Basic residues" evidence="1">
    <location>
        <begin position="199"/>
        <end position="209"/>
    </location>
</feature>
<feature type="compositionally biased region" description="Basic residues" evidence="1">
    <location>
        <begin position="167"/>
        <end position="184"/>
    </location>
</feature>
<dbReference type="InterPro" id="IPR016024">
    <property type="entry name" value="ARM-type_fold"/>
</dbReference>
<proteinExistence type="predicted"/>
<dbReference type="Proteomes" id="UP000677152">
    <property type="component" value="Chromosome"/>
</dbReference>
<sequence>MRQGDWKAFKEHVPPARDCDPSAPLPDRVAQAASASPEEAARGIAALEATLGREWRESSADLLPGLVDLASGGAAHHRHRVVRLLARLADLNGTSPAWPALEPRLAALLADEDPRVRGHATRLAPSAVRDRGPALRARWDVETDRGVRPDHRQVGRSGAAGGAARVGRARARPRSAGRGRRGPARRTAPPPTAGARSPRGPRPRRPLVR</sequence>
<dbReference type="InterPro" id="IPR011989">
    <property type="entry name" value="ARM-like"/>
</dbReference>
<dbReference type="EMBL" id="CP073249">
    <property type="protein sequence ID" value="QUF04609.1"/>
    <property type="molecule type" value="Genomic_DNA"/>
</dbReference>
<evidence type="ECO:0000313" key="2">
    <source>
        <dbReference type="EMBL" id="QUF04609.1"/>
    </source>
</evidence>
<protein>
    <submittedName>
        <fullName evidence="2">Uncharacterized protein</fullName>
    </submittedName>
</protein>
<dbReference type="Gene3D" id="1.25.10.10">
    <property type="entry name" value="Leucine-rich Repeat Variant"/>
    <property type="match status" value="1"/>
</dbReference>
<feature type="region of interest" description="Disordered" evidence="1">
    <location>
        <begin position="120"/>
        <end position="209"/>
    </location>
</feature>
<feature type="region of interest" description="Disordered" evidence="1">
    <location>
        <begin position="1"/>
        <end position="40"/>
    </location>
</feature>
<organism evidence="2 3">
    <name type="scientific">Actinosynnema pretiosum subsp. pretiosum</name>
    <dbReference type="NCBI Taxonomy" id="103721"/>
    <lineage>
        <taxon>Bacteria</taxon>
        <taxon>Bacillati</taxon>
        <taxon>Actinomycetota</taxon>
        <taxon>Actinomycetes</taxon>
        <taxon>Pseudonocardiales</taxon>
        <taxon>Pseudonocardiaceae</taxon>
        <taxon>Actinosynnema</taxon>
    </lineage>
</organism>
<gene>
    <name evidence="2" type="ORF">KCV87_00190</name>
</gene>
<evidence type="ECO:0000256" key="1">
    <source>
        <dbReference type="SAM" id="MobiDB-lite"/>
    </source>
</evidence>
<evidence type="ECO:0000313" key="3">
    <source>
        <dbReference type="Proteomes" id="UP000677152"/>
    </source>
</evidence>
<accession>A0AA45R4B6</accession>
<name>A0AA45R4B6_9PSEU</name>
<dbReference type="SUPFAM" id="SSF48371">
    <property type="entry name" value="ARM repeat"/>
    <property type="match status" value="1"/>
</dbReference>
<feature type="compositionally biased region" description="Basic and acidic residues" evidence="1">
    <location>
        <begin position="128"/>
        <end position="153"/>
    </location>
</feature>